<keyword evidence="3" id="KW-1185">Reference proteome</keyword>
<evidence type="ECO:0000313" key="3">
    <source>
        <dbReference type="Proteomes" id="UP000735302"/>
    </source>
</evidence>
<reference evidence="2 3" key="1">
    <citation type="journal article" date="2021" name="Elife">
        <title>Chloroplast acquisition without the gene transfer in kleptoplastic sea slugs, Plakobranchus ocellatus.</title>
        <authorList>
            <person name="Maeda T."/>
            <person name="Takahashi S."/>
            <person name="Yoshida T."/>
            <person name="Shimamura S."/>
            <person name="Takaki Y."/>
            <person name="Nagai Y."/>
            <person name="Toyoda A."/>
            <person name="Suzuki Y."/>
            <person name="Arimoto A."/>
            <person name="Ishii H."/>
            <person name="Satoh N."/>
            <person name="Nishiyama T."/>
            <person name="Hasebe M."/>
            <person name="Maruyama T."/>
            <person name="Minagawa J."/>
            <person name="Obokata J."/>
            <person name="Shigenobu S."/>
        </authorList>
    </citation>
    <scope>NUCLEOTIDE SEQUENCE [LARGE SCALE GENOMIC DNA]</scope>
</reference>
<feature type="region of interest" description="Disordered" evidence="1">
    <location>
        <begin position="24"/>
        <end position="90"/>
    </location>
</feature>
<feature type="compositionally biased region" description="Low complexity" evidence="1">
    <location>
        <begin position="29"/>
        <end position="41"/>
    </location>
</feature>
<sequence>MLLQGAVSGGEGVGCMYIGWPQHGDLRFSGPPSGQGASSGARNRNRRVPADFRADSLSTVPPTPPEKKQTKKKRCEPIKENGRVWRLETP</sequence>
<protein>
    <submittedName>
        <fullName evidence="2">Uncharacterized protein</fullName>
    </submittedName>
</protein>
<gene>
    <name evidence="2" type="ORF">PoB_005526200</name>
</gene>
<name>A0AAV4CC41_9GAST</name>
<comment type="caution">
    <text evidence="2">The sequence shown here is derived from an EMBL/GenBank/DDBJ whole genome shotgun (WGS) entry which is preliminary data.</text>
</comment>
<evidence type="ECO:0000256" key="1">
    <source>
        <dbReference type="SAM" id="MobiDB-lite"/>
    </source>
</evidence>
<organism evidence="2 3">
    <name type="scientific">Plakobranchus ocellatus</name>
    <dbReference type="NCBI Taxonomy" id="259542"/>
    <lineage>
        <taxon>Eukaryota</taxon>
        <taxon>Metazoa</taxon>
        <taxon>Spiralia</taxon>
        <taxon>Lophotrochozoa</taxon>
        <taxon>Mollusca</taxon>
        <taxon>Gastropoda</taxon>
        <taxon>Heterobranchia</taxon>
        <taxon>Euthyneura</taxon>
        <taxon>Panpulmonata</taxon>
        <taxon>Sacoglossa</taxon>
        <taxon>Placobranchoidea</taxon>
        <taxon>Plakobranchidae</taxon>
        <taxon>Plakobranchus</taxon>
    </lineage>
</organism>
<dbReference type="EMBL" id="BLXT01006082">
    <property type="protein sequence ID" value="GFO28757.1"/>
    <property type="molecule type" value="Genomic_DNA"/>
</dbReference>
<evidence type="ECO:0000313" key="2">
    <source>
        <dbReference type="EMBL" id="GFO28757.1"/>
    </source>
</evidence>
<dbReference type="Proteomes" id="UP000735302">
    <property type="component" value="Unassembled WGS sequence"/>
</dbReference>
<feature type="compositionally biased region" description="Basic and acidic residues" evidence="1">
    <location>
        <begin position="75"/>
        <end position="90"/>
    </location>
</feature>
<accession>A0AAV4CC41</accession>
<proteinExistence type="predicted"/>
<dbReference type="AlphaFoldDB" id="A0AAV4CC41"/>